<organism evidence="1 2">
    <name type="scientific">Arctium lappa</name>
    <name type="common">Greater burdock</name>
    <name type="synonym">Lappa major</name>
    <dbReference type="NCBI Taxonomy" id="4217"/>
    <lineage>
        <taxon>Eukaryota</taxon>
        <taxon>Viridiplantae</taxon>
        <taxon>Streptophyta</taxon>
        <taxon>Embryophyta</taxon>
        <taxon>Tracheophyta</taxon>
        <taxon>Spermatophyta</taxon>
        <taxon>Magnoliopsida</taxon>
        <taxon>eudicotyledons</taxon>
        <taxon>Gunneridae</taxon>
        <taxon>Pentapetalae</taxon>
        <taxon>asterids</taxon>
        <taxon>campanulids</taxon>
        <taxon>Asterales</taxon>
        <taxon>Asteraceae</taxon>
        <taxon>Carduoideae</taxon>
        <taxon>Cardueae</taxon>
        <taxon>Arctiinae</taxon>
        <taxon>Arctium</taxon>
    </lineage>
</organism>
<proteinExistence type="predicted"/>
<dbReference type="EMBL" id="CM042058">
    <property type="protein sequence ID" value="KAI3685493.1"/>
    <property type="molecule type" value="Genomic_DNA"/>
</dbReference>
<evidence type="ECO:0000313" key="2">
    <source>
        <dbReference type="Proteomes" id="UP001055879"/>
    </source>
</evidence>
<sequence>MGYCSLDITVLSASGLKNVNMFTRMRVYVVVSLINRNIVSTKKTHVSNGGCNPTWSHRIKFSIEDTAIPTCTLLFILRCRSLLGDKDIGEVSIPVSDLLDTTKDSTNTEIVADYLVRRFIQGKARGTLTFSHQIREIRDGSQKPGGGEDSVNNGSYHPGMPTYQQGCNGSGGGYPPCGGIPYGGGWYPQPVIGVYPYPPPQHMGCRYDQQMPQQQQQPEIKG</sequence>
<keyword evidence="2" id="KW-1185">Reference proteome</keyword>
<dbReference type="Proteomes" id="UP001055879">
    <property type="component" value="Linkage Group LG12"/>
</dbReference>
<evidence type="ECO:0000313" key="1">
    <source>
        <dbReference type="EMBL" id="KAI3685493.1"/>
    </source>
</evidence>
<gene>
    <name evidence="1" type="ORF">L6452_34741</name>
</gene>
<reference evidence="2" key="1">
    <citation type="journal article" date="2022" name="Mol. Ecol. Resour.">
        <title>The genomes of chicory, endive, great burdock and yacon provide insights into Asteraceae palaeo-polyploidization history and plant inulin production.</title>
        <authorList>
            <person name="Fan W."/>
            <person name="Wang S."/>
            <person name="Wang H."/>
            <person name="Wang A."/>
            <person name="Jiang F."/>
            <person name="Liu H."/>
            <person name="Zhao H."/>
            <person name="Xu D."/>
            <person name="Zhang Y."/>
        </authorList>
    </citation>
    <scope>NUCLEOTIDE SEQUENCE [LARGE SCALE GENOMIC DNA]</scope>
    <source>
        <strain evidence="2">cv. Niubang</strain>
    </source>
</reference>
<name>A0ACB8YJM7_ARCLA</name>
<protein>
    <submittedName>
        <fullName evidence="1">Uncharacterized protein</fullName>
    </submittedName>
</protein>
<reference evidence="1 2" key="2">
    <citation type="journal article" date="2022" name="Mol. Ecol. Resour.">
        <title>The genomes of chicory, endive, great burdock and yacon provide insights into Asteraceae paleo-polyploidization history and plant inulin production.</title>
        <authorList>
            <person name="Fan W."/>
            <person name="Wang S."/>
            <person name="Wang H."/>
            <person name="Wang A."/>
            <person name="Jiang F."/>
            <person name="Liu H."/>
            <person name="Zhao H."/>
            <person name="Xu D."/>
            <person name="Zhang Y."/>
        </authorList>
    </citation>
    <scope>NUCLEOTIDE SEQUENCE [LARGE SCALE GENOMIC DNA]</scope>
    <source>
        <strain evidence="2">cv. Niubang</strain>
    </source>
</reference>
<comment type="caution">
    <text evidence="1">The sequence shown here is derived from an EMBL/GenBank/DDBJ whole genome shotgun (WGS) entry which is preliminary data.</text>
</comment>
<accession>A0ACB8YJM7</accession>